<dbReference type="GO" id="GO:0005525">
    <property type="term" value="F:GTP binding"/>
    <property type="evidence" value="ECO:0007669"/>
    <property type="project" value="UniProtKB-KW"/>
</dbReference>
<evidence type="ECO:0000256" key="1">
    <source>
        <dbReference type="ARBA" id="ARBA00022741"/>
    </source>
</evidence>
<feature type="region of interest" description="Disordered" evidence="5">
    <location>
        <begin position="83"/>
        <end position="106"/>
    </location>
</feature>
<dbReference type="InterPro" id="IPR027417">
    <property type="entry name" value="P-loop_NTPase"/>
</dbReference>
<dbReference type="InParanoid" id="A0A163MFS0"/>
<evidence type="ECO:0000256" key="5">
    <source>
        <dbReference type="SAM" id="MobiDB-lite"/>
    </source>
</evidence>
<dbReference type="EMBL" id="LT554386">
    <property type="protein sequence ID" value="SAM04509.1"/>
    <property type="molecule type" value="Genomic_DNA"/>
</dbReference>
<evidence type="ECO:0000256" key="3">
    <source>
        <dbReference type="ARBA" id="ARBA00023224"/>
    </source>
</evidence>
<protein>
    <submittedName>
        <fullName evidence="6">Uncharacterized protein</fullName>
    </submittedName>
</protein>
<evidence type="ECO:0000256" key="4">
    <source>
        <dbReference type="PIRSR" id="PIRSR601019-1"/>
    </source>
</evidence>
<name>A0A163MFS0_ABSGL</name>
<gene>
    <name evidence="6" type="primary">ABSGL_10373.1 scaffold 11921</name>
</gene>
<accession>A0A163MFS0</accession>
<evidence type="ECO:0000256" key="2">
    <source>
        <dbReference type="ARBA" id="ARBA00023134"/>
    </source>
</evidence>
<dbReference type="AlphaFoldDB" id="A0A163MFS0"/>
<evidence type="ECO:0000313" key="7">
    <source>
        <dbReference type="Proteomes" id="UP000078561"/>
    </source>
</evidence>
<dbReference type="GO" id="GO:0031683">
    <property type="term" value="F:G-protein beta/gamma-subunit complex binding"/>
    <property type="evidence" value="ECO:0007669"/>
    <property type="project" value="InterPro"/>
</dbReference>
<proteinExistence type="predicted"/>
<dbReference type="GO" id="GO:0007186">
    <property type="term" value="P:G protein-coupled receptor signaling pathway"/>
    <property type="evidence" value="ECO:0007669"/>
    <property type="project" value="InterPro"/>
</dbReference>
<dbReference type="Gene3D" id="3.40.50.300">
    <property type="entry name" value="P-loop containing nucleotide triphosphate hydrolases"/>
    <property type="match status" value="1"/>
</dbReference>
<sequence length="510" mass="58830">MDIFKYKILRSSPPLDHYFPDYTGPALDYQAGADYFKRRFESLNRNEKKQIYVHFTVATDTKLLAHVMGSVSDIFDTGVTLQPKSPKDTHCQSVDNSNNEDDDHFPTANVHDNMSRCVSTPHLLLKRYPPVIKLLQTHYDTTNEETEFVEKLCKRYLYHPRHVYCRRPTEVVLCLYYLVILQHRQRSLTRLADYCRSLDGDISYCLRIYTAMRFILAPHLVKRPQWYDPIPCLDYTMTFIYPLLIASSPDTSAATCLFSLQPTRTTAGKKRKRDQPLIWPSMTEDDEATFRTQTTLLITLAKQHGLVDGRHCRPIVLSCLIIVLLAHYHSHAIATTAACSVSIHWNEIALQCHSDEVHERSLKDRYNEMMQVLTTLGQSLPWLQHLKKADTLYYMKDIMAIILPTTKVTAFQPPAYRHSIKQQGRRRAQLASIENNDMDDDPSTPWIAALIASGEWHKETLVSMTDGELASRAHRLARPLDKTHDLDRQPLDDNDLSKEEQAIYLIQPSI</sequence>
<dbReference type="PROSITE" id="PS51882">
    <property type="entry name" value="G_ALPHA"/>
    <property type="match status" value="1"/>
</dbReference>
<keyword evidence="3" id="KW-0807">Transducer</keyword>
<dbReference type="STRING" id="4829.A0A163MFS0"/>
<keyword evidence="1 4" id="KW-0547">Nucleotide-binding</keyword>
<evidence type="ECO:0000313" key="6">
    <source>
        <dbReference type="EMBL" id="SAM04509.1"/>
    </source>
</evidence>
<dbReference type="GO" id="GO:0003924">
    <property type="term" value="F:GTPase activity"/>
    <property type="evidence" value="ECO:0007669"/>
    <property type="project" value="InterPro"/>
</dbReference>
<feature type="binding site" evidence="4">
    <location>
        <position position="58"/>
    </location>
    <ligand>
        <name>GTP</name>
        <dbReference type="ChEBI" id="CHEBI:37565"/>
    </ligand>
</feature>
<dbReference type="Pfam" id="PF00503">
    <property type="entry name" value="G-alpha"/>
    <property type="match status" value="1"/>
</dbReference>
<organism evidence="6">
    <name type="scientific">Absidia glauca</name>
    <name type="common">Pin mould</name>
    <dbReference type="NCBI Taxonomy" id="4829"/>
    <lineage>
        <taxon>Eukaryota</taxon>
        <taxon>Fungi</taxon>
        <taxon>Fungi incertae sedis</taxon>
        <taxon>Mucoromycota</taxon>
        <taxon>Mucoromycotina</taxon>
        <taxon>Mucoromycetes</taxon>
        <taxon>Mucorales</taxon>
        <taxon>Cunninghamellaceae</taxon>
        <taxon>Absidia</taxon>
    </lineage>
</organism>
<reference evidence="6" key="1">
    <citation type="submission" date="2016-04" db="EMBL/GenBank/DDBJ databases">
        <authorList>
            <person name="Evans L.H."/>
            <person name="Alamgir A."/>
            <person name="Owens N."/>
            <person name="Weber N.D."/>
            <person name="Virtaneva K."/>
            <person name="Barbian K."/>
            <person name="Babar A."/>
            <person name="Rosenke K."/>
        </authorList>
    </citation>
    <scope>NUCLEOTIDE SEQUENCE [LARGE SCALE GENOMIC DNA]</scope>
    <source>
        <strain evidence="6">CBS 101.48</strain>
    </source>
</reference>
<dbReference type="OrthoDB" id="2290613at2759"/>
<dbReference type="Proteomes" id="UP000078561">
    <property type="component" value="Unassembled WGS sequence"/>
</dbReference>
<keyword evidence="2 4" id="KW-0342">GTP-binding</keyword>
<keyword evidence="7" id="KW-1185">Reference proteome</keyword>
<dbReference type="InterPro" id="IPR001019">
    <property type="entry name" value="Gprotein_alpha_su"/>
</dbReference>